<evidence type="ECO:0000313" key="1">
    <source>
        <dbReference type="EMBL" id="GBP43489.1"/>
    </source>
</evidence>
<accession>A0A4C1VZ14</accession>
<gene>
    <name evidence="1" type="ORF">EVAR_30446_1</name>
</gene>
<dbReference type="Proteomes" id="UP000299102">
    <property type="component" value="Unassembled WGS sequence"/>
</dbReference>
<evidence type="ECO:0000313" key="2">
    <source>
        <dbReference type="Proteomes" id="UP000299102"/>
    </source>
</evidence>
<dbReference type="OrthoDB" id="6362496at2759"/>
<dbReference type="EMBL" id="BGZK01000437">
    <property type="protein sequence ID" value="GBP43489.1"/>
    <property type="molecule type" value="Genomic_DNA"/>
</dbReference>
<keyword evidence="2" id="KW-1185">Reference proteome</keyword>
<sequence length="381" mass="43293">MTELLVEAEKQKITKALVQKSHVEKTSELRWYPGCGVVQRMTKRMGHVKAAIIFLDKDVDVGEDHTLNDENVTAAVIKDRNCKIGVALYICKFEKSVMALCPENISFGSSATTIPHDDSDCADTIKSLVKDLLKSKIFLGRYVERRLVDNHLLYRDIVLVSAAEVELNRDLLEARRYLKAFYPTSHWIGITGTELLEFATSGTCIWTEIENEPFGPFWFQIKTVLFKKDEVMLKLKCIRHISESFLELEPLLIGAGRLLKVLKAKKQKTLGNISDVKNTEGINFQDAFKKSIKEEFLSDEIKHIDIKYSDKFIVCKEKNYENVNFDEILAAHAVTLPMEVKIQIEDAITELEAADYQEWGYEAAVAALGADDVGDRRRPRA</sequence>
<proteinExistence type="predicted"/>
<comment type="caution">
    <text evidence="1">The sequence shown here is derived from an EMBL/GenBank/DDBJ whole genome shotgun (WGS) entry which is preliminary data.</text>
</comment>
<organism evidence="1 2">
    <name type="scientific">Eumeta variegata</name>
    <name type="common">Bagworm moth</name>
    <name type="synonym">Eumeta japonica</name>
    <dbReference type="NCBI Taxonomy" id="151549"/>
    <lineage>
        <taxon>Eukaryota</taxon>
        <taxon>Metazoa</taxon>
        <taxon>Ecdysozoa</taxon>
        <taxon>Arthropoda</taxon>
        <taxon>Hexapoda</taxon>
        <taxon>Insecta</taxon>
        <taxon>Pterygota</taxon>
        <taxon>Neoptera</taxon>
        <taxon>Endopterygota</taxon>
        <taxon>Lepidoptera</taxon>
        <taxon>Glossata</taxon>
        <taxon>Ditrysia</taxon>
        <taxon>Tineoidea</taxon>
        <taxon>Psychidae</taxon>
        <taxon>Oiketicinae</taxon>
        <taxon>Eumeta</taxon>
    </lineage>
</organism>
<protein>
    <submittedName>
        <fullName evidence="1">Uncharacterized protein</fullName>
    </submittedName>
</protein>
<reference evidence="1 2" key="1">
    <citation type="journal article" date="2019" name="Commun. Biol.">
        <title>The bagworm genome reveals a unique fibroin gene that provides high tensile strength.</title>
        <authorList>
            <person name="Kono N."/>
            <person name="Nakamura H."/>
            <person name="Ohtoshi R."/>
            <person name="Tomita M."/>
            <person name="Numata K."/>
            <person name="Arakawa K."/>
        </authorList>
    </citation>
    <scope>NUCLEOTIDE SEQUENCE [LARGE SCALE GENOMIC DNA]</scope>
</reference>
<name>A0A4C1VZ14_EUMVA</name>
<dbReference type="AlphaFoldDB" id="A0A4C1VZ14"/>